<dbReference type="RefSeq" id="WP_345586554.1">
    <property type="nucleotide sequence ID" value="NZ_BAAAXF010000092.1"/>
</dbReference>
<evidence type="ECO:0000313" key="2">
    <source>
        <dbReference type="Proteomes" id="UP001501455"/>
    </source>
</evidence>
<name>A0ABP6UGJ0_9ACTN</name>
<protein>
    <recommendedName>
        <fullName evidence="3">Recombinase family protein</fullName>
    </recommendedName>
</protein>
<dbReference type="Proteomes" id="UP001501455">
    <property type="component" value="Unassembled WGS sequence"/>
</dbReference>
<sequence length="342" mass="37970">MTADTHSRTDAAPVRAVLYVCAERGRVNPTLGAERAEQEGRAFAAARGMTIVETVTDPYGQPDPMCRKGWRRVRELARRGETDMVIVRWPTAIAPDHVQDLRHPRGEPAAGAGRGCALLLGAALAARTGEMNATSMLHEPHRLIGRLVRDTLSGQIGVLRAIAPDGDAPEPVAWLIPEGGATEWTTTQRSIEPVALPGPGPRNERRTVQRSGLYLQGRIAVFDCKLCPGRGTDAEVGGVGERLVRWKVCRSCDFWLTCMGYRALGDQDPDGRRVLRVAGRHYMTWTEEQDCPPEIGYTSRSDRPYVMLDDEVVRNARWLWLMGSIPERFREQLPDNARFLTP</sequence>
<comment type="caution">
    <text evidence="1">The sequence shown here is derived from an EMBL/GenBank/DDBJ whole genome shotgun (WGS) entry which is preliminary data.</text>
</comment>
<gene>
    <name evidence="1" type="ORF">GCM10019016_136940</name>
</gene>
<reference evidence="2" key="1">
    <citation type="journal article" date="2019" name="Int. J. Syst. Evol. Microbiol.">
        <title>The Global Catalogue of Microorganisms (GCM) 10K type strain sequencing project: providing services to taxonomists for standard genome sequencing and annotation.</title>
        <authorList>
            <consortium name="The Broad Institute Genomics Platform"/>
            <consortium name="The Broad Institute Genome Sequencing Center for Infectious Disease"/>
            <person name="Wu L."/>
            <person name="Ma J."/>
        </authorList>
    </citation>
    <scope>NUCLEOTIDE SEQUENCE [LARGE SCALE GENOMIC DNA]</scope>
    <source>
        <strain evidence="2">JCM 4816</strain>
    </source>
</reference>
<accession>A0ABP6UGJ0</accession>
<dbReference type="EMBL" id="BAAAXF010000092">
    <property type="protein sequence ID" value="GAA3506579.1"/>
    <property type="molecule type" value="Genomic_DNA"/>
</dbReference>
<proteinExistence type="predicted"/>
<evidence type="ECO:0000313" key="1">
    <source>
        <dbReference type="EMBL" id="GAA3506579.1"/>
    </source>
</evidence>
<keyword evidence="2" id="KW-1185">Reference proteome</keyword>
<organism evidence="1 2">
    <name type="scientific">Streptomyces prasinosporus</name>
    <dbReference type="NCBI Taxonomy" id="68256"/>
    <lineage>
        <taxon>Bacteria</taxon>
        <taxon>Bacillati</taxon>
        <taxon>Actinomycetota</taxon>
        <taxon>Actinomycetes</taxon>
        <taxon>Kitasatosporales</taxon>
        <taxon>Streptomycetaceae</taxon>
        <taxon>Streptomyces</taxon>
        <taxon>Streptomyces albogriseolus group</taxon>
    </lineage>
</organism>
<evidence type="ECO:0008006" key="3">
    <source>
        <dbReference type="Google" id="ProtNLM"/>
    </source>
</evidence>